<gene>
    <name evidence="1" type="primary">csa5</name>
    <name evidence="1" type="ORF">V4D31_03025</name>
</gene>
<dbReference type="EMBL" id="CP144374">
    <property type="protein sequence ID" value="XCH49141.1"/>
    <property type="molecule type" value="Genomic_DNA"/>
</dbReference>
<dbReference type="InterPro" id="IPR010157">
    <property type="entry name" value="CRISPR-assoc_Cas5"/>
</dbReference>
<dbReference type="NCBIfam" id="TIGR01878">
    <property type="entry name" value="cas_Csa5"/>
    <property type="match status" value="1"/>
</dbReference>
<accession>A0AAU8H6K4</accession>
<organism evidence="1">
    <name type="scientific">Thermodesulfovibrio obliviosus</name>
    <dbReference type="NCBI Taxonomy" id="3118332"/>
    <lineage>
        <taxon>Bacteria</taxon>
        <taxon>Pseudomonadati</taxon>
        <taxon>Nitrospirota</taxon>
        <taxon>Thermodesulfovibrionia</taxon>
        <taxon>Thermodesulfovibrionales</taxon>
        <taxon>Thermodesulfovibrionaceae</taxon>
        <taxon>Thermodesulfovibrio</taxon>
    </lineage>
</organism>
<proteinExistence type="predicted"/>
<dbReference type="KEGG" id="tob:V4D31_03025"/>
<evidence type="ECO:0000313" key="1">
    <source>
        <dbReference type="EMBL" id="XCH49141.1"/>
    </source>
</evidence>
<dbReference type="RefSeq" id="WP_353686774.1">
    <property type="nucleotide sequence ID" value="NZ_CP144374.1"/>
</dbReference>
<dbReference type="AlphaFoldDB" id="A0AAU8H6K4"/>
<protein>
    <submittedName>
        <fullName evidence="1">Type I-A CRISPR-associated protein Csa5</fullName>
    </submittedName>
</protein>
<name>A0AAU8H6K4_9BACT</name>
<sequence length="233" mass="27201">MPSICDIINELQLLFHLTLVSKDNRRDTVVEQTAVVNAINFSKFISYSPYNSATVEKLLGNYNEKPKISSLIELANALENFNNDSLLKFPRLYVQETSTNNWVNLLYPETVKYLLKEVAMIKQEIIENPALQSLARTLRYFIRERKYGYADDIRNARKDSRDFEETIAKMLREGRLRLEQEEKIHLPTDEEMKEVFRLANEDFENTKTALVILAFSFPSKAEEEQTVEVQHEV</sequence>
<reference evidence="1" key="1">
    <citation type="submission" date="2024-01" db="EMBL/GenBank/DDBJ databases">
        <title>The first autotrophic representatives of the genus Thermodesulfovibrio.</title>
        <authorList>
            <person name="Maltseva A.I."/>
            <person name="Elcheninov A.G."/>
            <person name="Kublanov I.V."/>
            <person name="Lebedinsky A.V."/>
            <person name="Frolov E.N."/>
        </authorList>
    </citation>
    <scope>NUCLEOTIDE SEQUENCE</scope>
    <source>
        <strain evidence="1">3462-1</strain>
    </source>
</reference>
<dbReference type="Gene3D" id="1.20.120.1610">
    <property type="match status" value="1"/>
</dbReference>